<keyword evidence="2" id="KW-0812">Transmembrane</keyword>
<dbReference type="PANTHER" id="PTHR11662">
    <property type="entry name" value="SOLUTE CARRIER FAMILY 17"/>
    <property type="match status" value="1"/>
</dbReference>
<evidence type="ECO:0000256" key="1">
    <source>
        <dbReference type="ARBA" id="ARBA00004141"/>
    </source>
</evidence>
<sequence length="49" mass="5189">MSAEFNWSPTTVGLIQSSFFWGCLLTQIAGGIWADTVGGKSVLAVGVVW</sequence>
<comment type="similarity">
    <text evidence="5">Belongs to the major facilitator superfamily. Sodium/anion cotransporter (TC 2.A.1.14) family.</text>
</comment>
<dbReference type="GO" id="GO:0022857">
    <property type="term" value="F:transmembrane transporter activity"/>
    <property type="evidence" value="ECO:0007669"/>
    <property type="project" value="InterPro"/>
</dbReference>
<dbReference type="Proteomes" id="UP001054252">
    <property type="component" value="Unassembled WGS sequence"/>
</dbReference>
<keyword evidence="8" id="KW-1185">Reference proteome</keyword>
<dbReference type="PROSITE" id="PS50850">
    <property type="entry name" value="MFS"/>
    <property type="match status" value="1"/>
</dbReference>
<organism evidence="7 8">
    <name type="scientific">Rubroshorea leprosula</name>
    <dbReference type="NCBI Taxonomy" id="152421"/>
    <lineage>
        <taxon>Eukaryota</taxon>
        <taxon>Viridiplantae</taxon>
        <taxon>Streptophyta</taxon>
        <taxon>Embryophyta</taxon>
        <taxon>Tracheophyta</taxon>
        <taxon>Spermatophyta</taxon>
        <taxon>Magnoliopsida</taxon>
        <taxon>eudicotyledons</taxon>
        <taxon>Gunneridae</taxon>
        <taxon>Pentapetalae</taxon>
        <taxon>rosids</taxon>
        <taxon>malvids</taxon>
        <taxon>Malvales</taxon>
        <taxon>Dipterocarpaceae</taxon>
        <taxon>Rubroshorea</taxon>
    </lineage>
</organism>
<dbReference type="InterPro" id="IPR011701">
    <property type="entry name" value="MFS"/>
</dbReference>
<feature type="domain" description="Major facilitator superfamily (MFS) profile" evidence="6">
    <location>
        <begin position="1"/>
        <end position="49"/>
    </location>
</feature>
<proteinExistence type="inferred from homology"/>
<dbReference type="EMBL" id="BPVZ01000180">
    <property type="protein sequence ID" value="GKV44328.1"/>
    <property type="molecule type" value="Genomic_DNA"/>
</dbReference>
<evidence type="ECO:0000313" key="7">
    <source>
        <dbReference type="EMBL" id="GKV44328.1"/>
    </source>
</evidence>
<dbReference type="InterPro" id="IPR020846">
    <property type="entry name" value="MFS_dom"/>
</dbReference>
<comment type="caution">
    <text evidence="7">The sequence shown here is derived from an EMBL/GenBank/DDBJ whole genome shotgun (WGS) entry which is preliminary data.</text>
</comment>
<dbReference type="SUPFAM" id="SSF103473">
    <property type="entry name" value="MFS general substrate transporter"/>
    <property type="match status" value="1"/>
</dbReference>
<gene>
    <name evidence="7" type="ORF">SLEP1_g51520</name>
</gene>
<keyword evidence="4" id="KW-0472">Membrane</keyword>
<dbReference type="Pfam" id="PF07690">
    <property type="entry name" value="MFS_1"/>
    <property type="match status" value="1"/>
</dbReference>
<accession>A0AAV5M5Z5</accession>
<evidence type="ECO:0000313" key="8">
    <source>
        <dbReference type="Proteomes" id="UP001054252"/>
    </source>
</evidence>
<reference evidence="7 8" key="1">
    <citation type="journal article" date="2021" name="Commun. Biol.">
        <title>The genome of Shorea leprosula (Dipterocarpaceae) highlights the ecological relevance of drought in aseasonal tropical rainforests.</title>
        <authorList>
            <person name="Ng K.K.S."/>
            <person name="Kobayashi M.J."/>
            <person name="Fawcett J.A."/>
            <person name="Hatakeyama M."/>
            <person name="Paape T."/>
            <person name="Ng C.H."/>
            <person name="Ang C.C."/>
            <person name="Tnah L.H."/>
            <person name="Lee C.T."/>
            <person name="Nishiyama T."/>
            <person name="Sese J."/>
            <person name="O'Brien M.J."/>
            <person name="Copetti D."/>
            <person name="Mohd Noor M.I."/>
            <person name="Ong R.C."/>
            <person name="Putra M."/>
            <person name="Sireger I.Z."/>
            <person name="Indrioko S."/>
            <person name="Kosugi Y."/>
            <person name="Izuno A."/>
            <person name="Isagi Y."/>
            <person name="Lee S.L."/>
            <person name="Shimizu K.K."/>
        </authorList>
    </citation>
    <scope>NUCLEOTIDE SEQUENCE [LARGE SCALE GENOMIC DNA]</scope>
    <source>
        <strain evidence="7">214</strain>
    </source>
</reference>
<evidence type="ECO:0000256" key="2">
    <source>
        <dbReference type="ARBA" id="ARBA00022692"/>
    </source>
</evidence>
<keyword evidence="3" id="KW-1133">Transmembrane helix</keyword>
<dbReference type="GO" id="GO:0016020">
    <property type="term" value="C:membrane"/>
    <property type="evidence" value="ECO:0007669"/>
    <property type="project" value="UniProtKB-SubCell"/>
</dbReference>
<dbReference type="PANTHER" id="PTHR11662:SF446">
    <property type="entry name" value="SODIUM-DEPENDENT PHOSPHATE TRANSPORT PROTEIN 1, CHLOROPLASTIC"/>
    <property type="match status" value="1"/>
</dbReference>
<evidence type="ECO:0000256" key="3">
    <source>
        <dbReference type="ARBA" id="ARBA00022989"/>
    </source>
</evidence>
<evidence type="ECO:0000256" key="4">
    <source>
        <dbReference type="ARBA" id="ARBA00023136"/>
    </source>
</evidence>
<dbReference type="InterPro" id="IPR050382">
    <property type="entry name" value="MFS_Na/Anion_cotransporter"/>
</dbReference>
<name>A0AAV5M5Z5_9ROSI</name>
<comment type="subcellular location">
    <subcellularLocation>
        <location evidence="1">Membrane</location>
        <topology evidence="1">Multi-pass membrane protein</topology>
    </subcellularLocation>
</comment>
<protein>
    <recommendedName>
        <fullName evidence="6">Major facilitator superfamily (MFS) profile domain-containing protein</fullName>
    </recommendedName>
</protein>
<dbReference type="AlphaFoldDB" id="A0AAV5M5Z5"/>
<dbReference type="Gene3D" id="1.20.1250.20">
    <property type="entry name" value="MFS general substrate transporter like domains"/>
    <property type="match status" value="1"/>
</dbReference>
<dbReference type="InterPro" id="IPR036259">
    <property type="entry name" value="MFS_trans_sf"/>
</dbReference>
<evidence type="ECO:0000259" key="6">
    <source>
        <dbReference type="PROSITE" id="PS50850"/>
    </source>
</evidence>
<evidence type="ECO:0000256" key="5">
    <source>
        <dbReference type="ARBA" id="ARBA00024362"/>
    </source>
</evidence>